<dbReference type="InterPro" id="IPR011009">
    <property type="entry name" value="Kinase-like_dom_sf"/>
</dbReference>
<dbReference type="InterPro" id="IPR052898">
    <property type="entry name" value="ACAD10-like"/>
</dbReference>
<dbReference type="GO" id="GO:0016740">
    <property type="term" value="F:transferase activity"/>
    <property type="evidence" value="ECO:0007669"/>
    <property type="project" value="UniProtKB-KW"/>
</dbReference>
<dbReference type="CDD" id="cd05154">
    <property type="entry name" value="ACAD10_11_N-like"/>
    <property type="match status" value="1"/>
</dbReference>
<comment type="caution">
    <text evidence="2">The sequence shown here is derived from an EMBL/GenBank/DDBJ whole genome shotgun (WGS) entry which is preliminary data.</text>
</comment>
<evidence type="ECO:0000313" key="3">
    <source>
        <dbReference type="Proteomes" id="UP000323708"/>
    </source>
</evidence>
<keyword evidence="3" id="KW-1185">Reference proteome</keyword>
<dbReference type="RefSeq" id="WP_149609706.1">
    <property type="nucleotide sequence ID" value="NZ_VTUX01000001.1"/>
</dbReference>
<dbReference type="Proteomes" id="UP000323708">
    <property type="component" value="Unassembled WGS sequence"/>
</dbReference>
<accession>A0A5B0X6Z4</accession>
<protein>
    <submittedName>
        <fullName evidence="2">Phosphotransferase</fullName>
    </submittedName>
</protein>
<reference evidence="2 3" key="1">
    <citation type="submission" date="2019-09" db="EMBL/GenBank/DDBJ databases">
        <authorList>
            <person name="Chen X.-Y."/>
        </authorList>
    </citation>
    <scope>NUCLEOTIDE SEQUENCE [LARGE SCALE GENOMIC DNA]</scope>
    <source>
        <strain evidence="2 3">NY5</strain>
    </source>
</reference>
<dbReference type="AlphaFoldDB" id="A0A5B0X6Z4"/>
<dbReference type="PANTHER" id="PTHR47829:SF3">
    <property type="entry name" value="AMINOGLYCOSIDE PHOSPHOTRANSFERASE DOMAIN-CONTAINING PROTEIN"/>
    <property type="match status" value="1"/>
</dbReference>
<dbReference type="Gene3D" id="3.30.200.20">
    <property type="entry name" value="Phosphorylase Kinase, domain 1"/>
    <property type="match status" value="1"/>
</dbReference>
<evidence type="ECO:0000313" key="2">
    <source>
        <dbReference type="EMBL" id="KAA1194237.1"/>
    </source>
</evidence>
<feature type="domain" description="Aminoglycoside phosphotransferase" evidence="1">
    <location>
        <begin position="28"/>
        <end position="252"/>
    </location>
</feature>
<dbReference type="SUPFAM" id="SSF56112">
    <property type="entry name" value="Protein kinase-like (PK-like)"/>
    <property type="match status" value="1"/>
</dbReference>
<sequence>MSTQDLDTSKLSEYLTEHIPGFAGTLTAEKFAGGQSNPTFKLTAGNQHYVLRRKPPGELLKSAHAVDREFRVISALRDTEVPVPQTYVLCEDESVIGSMFYVMEYLEGRILWDPTLPEASSNAERAAIFDSMNSTMAALHNVDVDAVGLSDYGRPGNYFERQFSRWSKQYRASETENIPAMEKLMDYLPANMPEDDGRVSLVHGDYRLDNLMFHATEPRAIALLDWELSTLGNPLADLANQCMAWMLPGAGGIAGMAGVDRGALGIPTDEEYIARYCERTGRDGIDNWNFYIVFSMFRLAAILQGVLKRAEQGNASSPEARAKGALVKPLAELATSLID</sequence>
<dbReference type="Pfam" id="PF01636">
    <property type="entry name" value="APH"/>
    <property type="match status" value="1"/>
</dbReference>
<dbReference type="InterPro" id="IPR002575">
    <property type="entry name" value="Aminoglycoside_PTrfase"/>
</dbReference>
<evidence type="ECO:0000259" key="1">
    <source>
        <dbReference type="Pfam" id="PF01636"/>
    </source>
</evidence>
<dbReference type="Gene3D" id="3.90.1200.10">
    <property type="match status" value="1"/>
</dbReference>
<keyword evidence="2" id="KW-0808">Transferase</keyword>
<proteinExistence type="predicted"/>
<dbReference type="EMBL" id="VTUX01000001">
    <property type="protein sequence ID" value="KAA1194237.1"/>
    <property type="molecule type" value="Genomic_DNA"/>
</dbReference>
<dbReference type="InterPro" id="IPR041726">
    <property type="entry name" value="ACAD10_11_N"/>
</dbReference>
<gene>
    <name evidence="2" type="ORF">F0M18_02035</name>
</gene>
<organism evidence="2 3">
    <name type="scientific">Pseudohalioglobus sediminis</name>
    <dbReference type="NCBI Taxonomy" id="2606449"/>
    <lineage>
        <taxon>Bacteria</taxon>
        <taxon>Pseudomonadati</taxon>
        <taxon>Pseudomonadota</taxon>
        <taxon>Gammaproteobacteria</taxon>
        <taxon>Cellvibrionales</taxon>
        <taxon>Halieaceae</taxon>
        <taxon>Pseudohalioglobus</taxon>
    </lineage>
</organism>
<dbReference type="PANTHER" id="PTHR47829">
    <property type="entry name" value="HYDROLASE, PUTATIVE (AFU_ORTHOLOGUE AFUA_1G12880)-RELATED"/>
    <property type="match status" value="1"/>
</dbReference>
<name>A0A5B0X6Z4_9GAMM</name>